<sequence>MKKFKMGGAEQGNQGLQQDFWKQKKSHEETGNLDIIQLLKRMTRSRWIIFHDFFFEGFGFRGLCLGVDTTPRFAQWSLIIDPTRWCSGSEIRDRVFQRCCREMTVRKPYSMNICLRPSKDEVSFFSLLCLSVPSDIKLSQKKCHPIHDQFYCLLTSGSSFLTIVTLKLSLILALHDSLKRHGFNFQIIRQLLHQRVTHVREANRVLWDVLNYAAGLFRENGPCNIKLDTTGFEANPHSWHENVENNCHFSFAYLDLSCTHLFFQPSRRQTCGLHGRTSFSSGSEQLRWRMHLILNHRYFFIFLEST</sequence>
<accession>A0A0L6UGD1</accession>
<dbReference type="VEuPathDB" id="FungiDB:VP01_627g2"/>
<protein>
    <submittedName>
        <fullName evidence="1">Uncharacterized protein</fullName>
    </submittedName>
</protein>
<evidence type="ECO:0000313" key="2">
    <source>
        <dbReference type="Proteomes" id="UP000037035"/>
    </source>
</evidence>
<organism evidence="1 2">
    <name type="scientific">Puccinia sorghi</name>
    <dbReference type="NCBI Taxonomy" id="27349"/>
    <lineage>
        <taxon>Eukaryota</taxon>
        <taxon>Fungi</taxon>
        <taxon>Dikarya</taxon>
        <taxon>Basidiomycota</taxon>
        <taxon>Pucciniomycotina</taxon>
        <taxon>Pucciniomycetes</taxon>
        <taxon>Pucciniales</taxon>
        <taxon>Pucciniaceae</taxon>
        <taxon>Puccinia</taxon>
    </lineage>
</organism>
<reference evidence="1 2" key="1">
    <citation type="submission" date="2015-08" db="EMBL/GenBank/DDBJ databases">
        <title>Next Generation Sequencing and Analysis of the Genome of Puccinia sorghi L Schw, the Causal Agent of Maize Common Rust.</title>
        <authorList>
            <person name="Rochi L."/>
            <person name="Burguener G."/>
            <person name="Darino M."/>
            <person name="Turjanski A."/>
            <person name="Kreff E."/>
            <person name="Dieguez M.J."/>
            <person name="Sacco F."/>
        </authorList>
    </citation>
    <scope>NUCLEOTIDE SEQUENCE [LARGE SCALE GENOMIC DNA]</scope>
    <source>
        <strain evidence="1 2">RO10H11247</strain>
    </source>
</reference>
<name>A0A0L6UGD1_9BASI</name>
<dbReference type="AlphaFoldDB" id="A0A0L6UGD1"/>
<keyword evidence="2" id="KW-1185">Reference proteome</keyword>
<dbReference type="Proteomes" id="UP000037035">
    <property type="component" value="Unassembled WGS sequence"/>
</dbReference>
<gene>
    <name evidence="1" type="ORF">VP01_627g2</name>
</gene>
<evidence type="ECO:0000313" key="1">
    <source>
        <dbReference type="EMBL" id="KNZ47619.1"/>
    </source>
</evidence>
<proteinExistence type="predicted"/>
<comment type="caution">
    <text evidence="1">The sequence shown here is derived from an EMBL/GenBank/DDBJ whole genome shotgun (WGS) entry which is preliminary data.</text>
</comment>
<dbReference type="EMBL" id="LAVV01011585">
    <property type="protein sequence ID" value="KNZ47619.1"/>
    <property type="molecule type" value="Genomic_DNA"/>
</dbReference>